<dbReference type="Proteomes" id="UP001066276">
    <property type="component" value="Chromosome 4_2"/>
</dbReference>
<accession>A0AAV7SRA1</accession>
<feature type="region of interest" description="Disordered" evidence="1">
    <location>
        <begin position="1"/>
        <end position="52"/>
    </location>
</feature>
<evidence type="ECO:0000313" key="3">
    <source>
        <dbReference type="Proteomes" id="UP001066276"/>
    </source>
</evidence>
<gene>
    <name evidence="2" type="ORF">NDU88_007018</name>
</gene>
<evidence type="ECO:0000313" key="2">
    <source>
        <dbReference type="EMBL" id="KAJ1166619.1"/>
    </source>
</evidence>
<proteinExistence type="predicted"/>
<feature type="non-terminal residue" evidence="2">
    <location>
        <position position="1"/>
    </location>
</feature>
<protein>
    <submittedName>
        <fullName evidence="2">Uncharacterized protein</fullName>
    </submittedName>
</protein>
<name>A0AAV7SRA1_PLEWA</name>
<feature type="compositionally biased region" description="Basic and acidic residues" evidence="1">
    <location>
        <begin position="1"/>
        <end position="11"/>
    </location>
</feature>
<dbReference type="AlphaFoldDB" id="A0AAV7SRA1"/>
<reference evidence="2" key="1">
    <citation type="journal article" date="2022" name="bioRxiv">
        <title>Sequencing and chromosome-scale assembly of the giantPleurodeles waltlgenome.</title>
        <authorList>
            <person name="Brown T."/>
            <person name="Elewa A."/>
            <person name="Iarovenko S."/>
            <person name="Subramanian E."/>
            <person name="Araus A.J."/>
            <person name="Petzold A."/>
            <person name="Susuki M."/>
            <person name="Suzuki K.-i.T."/>
            <person name="Hayashi T."/>
            <person name="Toyoda A."/>
            <person name="Oliveira C."/>
            <person name="Osipova E."/>
            <person name="Leigh N.D."/>
            <person name="Simon A."/>
            <person name="Yun M.H."/>
        </authorList>
    </citation>
    <scope>NUCLEOTIDE SEQUENCE</scope>
    <source>
        <strain evidence="2">20211129_DDA</strain>
        <tissue evidence="2">Liver</tissue>
    </source>
</reference>
<keyword evidence="3" id="KW-1185">Reference proteome</keyword>
<sequence length="85" mass="9234">REEEGARRRPTDSSQDPGPDPARLGGERGVAGPCRGEPPALTMETEPPQPVVQGRPTVVEISTFMYKVLLRVTPSTPVVHSIIFK</sequence>
<comment type="caution">
    <text evidence="2">The sequence shown here is derived from an EMBL/GenBank/DDBJ whole genome shotgun (WGS) entry which is preliminary data.</text>
</comment>
<organism evidence="2 3">
    <name type="scientific">Pleurodeles waltl</name>
    <name type="common">Iberian ribbed newt</name>
    <dbReference type="NCBI Taxonomy" id="8319"/>
    <lineage>
        <taxon>Eukaryota</taxon>
        <taxon>Metazoa</taxon>
        <taxon>Chordata</taxon>
        <taxon>Craniata</taxon>
        <taxon>Vertebrata</taxon>
        <taxon>Euteleostomi</taxon>
        <taxon>Amphibia</taxon>
        <taxon>Batrachia</taxon>
        <taxon>Caudata</taxon>
        <taxon>Salamandroidea</taxon>
        <taxon>Salamandridae</taxon>
        <taxon>Pleurodelinae</taxon>
        <taxon>Pleurodeles</taxon>
    </lineage>
</organism>
<dbReference type="EMBL" id="JANPWB010000008">
    <property type="protein sequence ID" value="KAJ1166619.1"/>
    <property type="molecule type" value="Genomic_DNA"/>
</dbReference>
<evidence type="ECO:0000256" key="1">
    <source>
        <dbReference type="SAM" id="MobiDB-lite"/>
    </source>
</evidence>
<feature type="non-terminal residue" evidence="2">
    <location>
        <position position="85"/>
    </location>
</feature>